<gene>
    <name evidence="1" type="ordered locus">HCH_03998</name>
</gene>
<reference evidence="1 2" key="1">
    <citation type="journal article" date="2005" name="Nucleic Acids Res.">
        <title>Genomic blueprint of Hahella chejuensis, a marine microbe producing an algicidal agent.</title>
        <authorList>
            <person name="Jeong H."/>
            <person name="Yim J.H."/>
            <person name="Lee C."/>
            <person name="Choi S.-H."/>
            <person name="Park Y.K."/>
            <person name="Yoon S.H."/>
            <person name="Hur C.-G."/>
            <person name="Kang H.-Y."/>
            <person name="Kim D."/>
            <person name="Lee H.H."/>
            <person name="Park K.H."/>
            <person name="Park S.-H."/>
            <person name="Park H.-S."/>
            <person name="Lee H.K."/>
            <person name="Oh T.K."/>
            <person name="Kim J.F."/>
        </authorList>
    </citation>
    <scope>NUCLEOTIDE SEQUENCE [LARGE SCALE GENOMIC DNA]</scope>
    <source>
        <strain evidence="1 2">KCTC 2396</strain>
    </source>
</reference>
<protein>
    <submittedName>
        <fullName evidence="1">Uncharacterized protein</fullName>
    </submittedName>
</protein>
<proteinExistence type="predicted"/>
<dbReference type="EMBL" id="CP000155">
    <property type="protein sequence ID" value="ABC30715.1"/>
    <property type="molecule type" value="Genomic_DNA"/>
</dbReference>
<dbReference type="KEGG" id="hch:HCH_03998"/>
<sequence length="42" mass="5076">MKIDRPGRDYDGFDVLQFLELLESKKDTKFNEIRTIIQQFKV</sequence>
<name>Q2SF59_HAHCH</name>
<keyword evidence="2" id="KW-1185">Reference proteome</keyword>
<accession>Q2SF59</accession>
<dbReference type="HOGENOM" id="CLU_3252358_0_0_6"/>
<evidence type="ECO:0000313" key="1">
    <source>
        <dbReference type="EMBL" id="ABC30715.1"/>
    </source>
</evidence>
<dbReference type="STRING" id="349521.HCH_03998"/>
<evidence type="ECO:0000313" key="2">
    <source>
        <dbReference type="Proteomes" id="UP000000238"/>
    </source>
</evidence>
<dbReference type="Proteomes" id="UP000000238">
    <property type="component" value="Chromosome"/>
</dbReference>
<dbReference type="AlphaFoldDB" id="Q2SF59"/>
<organism evidence="1 2">
    <name type="scientific">Hahella chejuensis (strain KCTC 2396)</name>
    <dbReference type="NCBI Taxonomy" id="349521"/>
    <lineage>
        <taxon>Bacteria</taxon>
        <taxon>Pseudomonadati</taxon>
        <taxon>Pseudomonadota</taxon>
        <taxon>Gammaproteobacteria</taxon>
        <taxon>Oceanospirillales</taxon>
        <taxon>Hahellaceae</taxon>
        <taxon>Hahella</taxon>
    </lineage>
</organism>